<reference evidence="3 4" key="1">
    <citation type="submission" date="2019-10" db="EMBL/GenBank/DDBJ databases">
        <title>Cognatihalovulum marinum gen. nov. sp. nov., a new member of the family Rhodobacteraceae isolated from deep seawater of the Northwest Indian Ocean.</title>
        <authorList>
            <person name="Ruan C."/>
            <person name="Wang J."/>
            <person name="Zheng X."/>
            <person name="Song L."/>
            <person name="Zhu Y."/>
            <person name="Huang Y."/>
            <person name="Lu Z."/>
            <person name="Du W."/>
            <person name="Huang L."/>
            <person name="Dai X."/>
        </authorList>
    </citation>
    <scope>NUCLEOTIDE SEQUENCE [LARGE SCALE GENOMIC DNA]</scope>
    <source>
        <strain evidence="3 4">2CG4</strain>
    </source>
</reference>
<gene>
    <name evidence="3" type="ORF">GE300_12100</name>
</gene>
<dbReference type="PANTHER" id="PTHR12526:SF595">
    <property type="entry name" value="BLL5217 PROTEIN"/>
    <property type="match status" value="1"/>
</dbReference>
<sequence>MRIAQIAPLAESVPPKFYGGTERVVSYLTEELVRQGHQVSLFASADSETSAELFPGCAQALRLDPDAPDHLPYHILMLEQVRRRADMFDVLHFHTDYLHFPMFRDLAGRSVTTMHGRQDLPYLAPIYASFTEYPIVSISDHQRRPVPLARWAATVHHGLPHDLLGFAPHRRRDYLAFLGRISPEKRPDRAIEIARRAGLPLKIAAKVDRVDRDYFETCIRPLFDPGFVEFIGEIGEHEKSDFLGGATALLFPIDWPEPFGLVMIEAMTCGTPVIAWRRGSVPEIVAHGVTGFMVENVAEAVEAVGRAQLLQPEAVRAVARERFGAERMARDYLALYQRLLDRPEAAAVPAMLPAANPAGAAAAAARKPA</sequence>
<comment type="caution">
    <text evidence="3">The sequence shown here is derived from an EMBL/GenBank/DDBJ whole genome shotgun (WGS) entry which is preliminary data.</text>
</comment>
<feature type="domain" description="Glycosyltransferase subfamily 4-like N-terminal" evidence="2">
    <location>
        <begin position="18"/>
        <end position="127"/>
    </location>
</feature>
<dbReference type="Gene3D" id="3.40.50.2000">
    <property type="entry name" value="Glycogen Phosphorylase B"/>
    <property type="match status" value="2"/>
</dbReference>
<accession>A0A6L5Z2W9</accession>
<feature type="domain" description="Glycosyl transferase family 1" evidence="1">
    <location>
        <begin position="172"/>
        <end position="302"/>
    </location>
</feature>
<dbReference type="AlphaFoldDB" id="A0A6L5Z2W9"/>
<dbReference type="CDD" id="cd03802">
    <property type="entry name" value="GT4_AviGT4-like"/>
    <property type="match status" value="1"/>
</dbReference>
<dbReference type="InterPro" id="IPR028098">
    <property type="entry name" value="Glyco_trans_4-like_N"/>
</dbReference>
<dbReference type="RefSeq" id="WP_325063212.1">
    <property type="nucleotide sequence ID" value="NZ_WIND01000008.1"/>
</dbReference>
<dbReference type="EMBL" id="WIND01000008">
    <property type="protein sequence ID" value="MSU90352.1"/>
    <property type="molecule type" value="Genomic_DNA"/>
</dbReference>
<dbReference type="SUPFAM" id="SSF53756">
    <property type="entry name" value="UDP-Glycosyltransferase/glycogen phosphorylase"/>
    <property type="match status" value="1"/>
</dbReference>
<evidence type="ECO:0000259" key="1">
    <source>
        <dbReference type="Pfam" id="PF00534"/>
    </source>
</evidence>
<protein>
    <submittedName>
        <fullName evidence="3">Glycosyltransferase</fullName>
    </submittedName>
</protein>
<evidence type="ECO:0000313" key="4">
    <source>
        <dbReference type="Proteomes" id="UP000474957"/>
    </source>
</evidence>
<dbReference type="Proteomes" id="UP000474957">
    <property type="component" value="Unassembled WGS sequence"/>
</dbReference>
<dbReference type="PANTHER" id="PTHR12526">
    <property type="entry name" value="GLYCOSYLTRANSFERASE"/>
    <property type="match status" value="1"/>
</dbReference>
<evidence type="ECO:0000313" key="3">
    <source>
        <dbReference type="EMBL" id="MSU90352.1"/>
    </source>
</evidence>
<evidence type="ECO:0000259" key="2">
    <source>
        <dbReference type="Pfam" id="PF13439"/>
    </source>
</evidence>
<keyword evidence="3" id="KW-0808">Transferase</keyword>
<dbReference type="Pfam" id="PF00534">
    <property type="entry name" value="Glycos_transf_1"/>
    <property type="match status" value="1"/>
</dbReference>
<keyword evidence="4" id="KW-1185">Reference proteome</keyword>
<proteinExistence type="predicted"/>
<dbReference type="InterPro" id="IPR001296">
    <property type="entry name" value="Glyco_trans_1"/>
</dbReference>
<organism evidence="3 4">
    <name type="scientific">Halovulum marinum</name>
    <dbReference type="NCBI Taxonomy" id="2662447"/>
    <lineage>
        <taxon>Bacteria</taxon>
        <taxon>Pseudomonadati</taxon>
        <taxon>Pseudomonadota</taxon>
        <taxon>Alphaproteobacteria</taxon>
        <taxon>Rhodobacterales</taxon>
        <taxon>Paracoccaceae</taxon>
        <taxon>Halovulum</taxon>
    </lineage>
</organism>
<name>A0A6L5Z2W9_9RHOB</name>
<dbReference type="GO" id="GO:0016757">
    <property type="term" value="F:glycosyltransferase activity"/>
    <property type="evidence" value="ECO:0007669"/>
    <property type="project" value="InterPro"/>
</dbReference>
<dbReference type="Pfam" id="PF13439">
    <property type="entry name" value="Glyco_transf_4"/>
    <property type="match status" value="1"/>
</dbReference>